<protein>
    <recommendedName>
        <fullName evidence="5">Peptidase C-terminal archaeal/bacterial domain-containing protein</fullName>
    </recommendedName>
</protein>
<dbReference type="Gene3D" id="2.60.120.380">
    <property type="match status" value="1"/>
</dbReference>
<dbReference type="EMBL" id="FNXT01000070">
    <property type="protein sequence ID" value="SZX60493.1"/>
    <property type="molecule type" value="Genomic_DNA"/>
</dbReference>
<evidence type="ECO:0008006" key="5">
    <source>
        <dbReference type="Google" id="ProtNLM"/>
    </source>
</evidence>
<feature type="region of interest" description="Disordered" evidence="1">
    <location>
        <begin position="497"/>
        <end position="590"/>
    </location>
</feature>
<dbReference type="PRINTS" id="PR01217">
    <property type="entry name" value="PRICHEXTENSN"/>
</dbReference>
<reference evidence="3 4" key="1">
    <citation type="submission" date="2016-10" db="EMBL/GenBank/DDBJ databases">
        <authorList>
            <person name="Cai Z."/>
        </authorList>
    </citation>
    <scope>NUCLEOTIDE SEQUENCE [LARGE SCALE GENOMIC DNA]</scope>
</reference>
<evidence type="ECO:0000313" key="4">
    <source>
        <dbReference type="Proteomes" id="UP000256970"/>
    </source>
</evidence>
<keyword evidence="2" id="KW-0732">Signal</keyword>
<organism evidence="3 4">
    <name type="scientific">Tetradesmus obliquus</name>
    <name type="common">Green alga</name>
    <name type="synonym">Acutodesmus obliquus</name>
    <dbReference type="NCBI Taxonomy" id="3088"/>
    <lineage>
        <taxon>Eukaryota</taxon>
        <taxon>Viridiplantae</taxon>
        <taxon>Chlorophyta</taxon>
        <taxon>core chlorophytes</taxon>
        <taxon>Chlorophyceae</taxon>
        <taxon>CS clade</taxon>
        <taxon>Sphaeropleales</taxon>
        <taxon>Scenedesmaceae</taxon>
        <taxon>Tetradesmus</taxon>
    </lineage>
</organism>
<keyword evidence="4" id="KW-1185">Reference proteome</keyword>
<accession>A0A383V691</accession>
<evidence type="ECO:0000256" key="2">
    <source>
        <dbReference type="SAM" id="SignalP"/>
    </source>
</evidence>
<evidence type="ECO:0000256" key="1">
    <source>
        <dbReference type="SAM" id="MobiDB-lite"/>
    </source>
</evidence>
<dbReference type="STRING" id="3088.A0A383V691"/>
<dbReference type="Proteomes" id="UP000256970">
    <property type="component" value="Unassembled WGS sequence"/>
</dbReference>
<feature type="compositionally biased region" description="Pro residues" evidence="1">
    <location>
        <begin position="557"/>
        <end position="590"/>
    </location>
</feature>
<dbReference type="PANTHER" id="PTHR36721">
    <property type="entry name" value="PROLINE-RICH FAMILY PROTEIN"/>
    <property type="match status" value="1"/>
</dbReference>
<dbReference type="AlphaFoldDB" id="A0A383V691"/>
<feature type="chain" id="PRO_5016896345" description="Peptidase C-terminal archaeal/bacterial domain-containing protein" evidence="2">
    <location>
        <begin position="19"/>
        <end position="590"/>
    </location>
</feature>
<gene>
    <name evidence="3" type="ORF">BQ4739_LOCUS1035</name>
</gene>
<feature type="compositionally biased region" description="Pro residues" evidence="1">
    <location>
        <begin position="497"/>
        <end position="550"/>
    </location>
</feature>
<dbReference type="PANTHER" id="PTHR36721:SF15">
    <property type="entry name" value="EN_SPM-LIKE TRANSPOSON PROTEIN"/>
    <property type="match status" value="1"/>
</dbReference>
<name>A0A383V691_TETOB</name>
<evidence type="ECO:0000313" key="3">
    <source>
        <dbReference type="EMBL" id="SZX60493.1"/>
    </source>
</evidence>
<sequence>MDSIKLLTVLLLAGSVAGSLNYRQPGRGANSSTVHTGQKFTFRKEGGAAAFIRQLQPAKLQRIKNRSRFTGTTARLAALLDRDPDLGLDLTNDALLFRCATLAATVSEAEVTAAQFGSNQSVTAPDLDAAFAFNLSSRPTAVRKLILDFTGGVVTGTAWNKNYPNITIPPYSKDGDTSTFSQSELQDIVAIWRAVSEDFLAYDVDVTTIIPPADVWVPAQRVMIGGDGSWYGNAGGVSYLNAFQNAFYQPSFVFPGRLGPNYAKFIWEATSHEIGHALGLLHDGFTGGPAYFEGQGDWAPIMGQSYWKEVTQFDNAEYPNSDNLQNDYAVMSNYLPLLPTPSGSSITTATPINITTAGTVATGRASGAILQPGVAAVYSVAAAFAGTATLEVDVLLPWTAAFPARGRQTFARSNLYAQLSVFDSNGTVLQIGSFNPAGADTNNGLGIAAAAVNLPSAGTYYVAVMGAGTPGGAAAGGYSAYGSRGRFELIVTLPAAPAPASPSPVMPDIPSPSPSPSPSPCPSPSPSPSPVAVPSPSPDAPLPSPSPSPPAVVASPSPSPSPSPDVPSPSPSPVVPSPSPSPDVPSPSPS</sequence>
<proteinExistence type="predicted"/>
<dbReference type="SUPFAM" id="SSF55486">
    <property type="entry name" value="Metalloproteases ('zincins'), catalytic domain"/>
    <property type="match status" value="1"/>
</dbReference>
<feature type="signal peptide" evidence="2">
    <location>
        <begin position="1"/>
        <end position="18"/>
    </location>
</feature>